<gene>
    <name evidence="2" type="ORF">B0A48_08041</name>
</gene>
<dbReference type="GO" id="GO:0047661">
    <property type="term" value="F:amino-acid racemase activity"/>
    <property type="evidence" value="ECO:0007669"/>
    <property type="project" value="InterPro"/>
</dbReference>
<organism evidence="2 3">
    <name type="scientific">Cryoendolithus antarcticus</name>
    <dbReference type="NCBI Taxonomy" id="1507870"/>
    <lineage>
        <taxon>Eukaryota</taxon>
        <taxon>Fungi</taxon>
        <taxon>Dikarya</taxon>
        <taxon>Ascomycota</taxon>
        <taxon>Pezizomycotina</taxon>
        <taxon>Dothideomycetes</taxon>
        <taxon>Dothideomycetidae</taxon>
        <taxon>Cladosporiales</taxon>
        <taxon>Cladosporiaceae</taxon>
        <taxon>Cryoendolithus</taxon>
    </lineage>
</organism>
<keyword evidence="3" id="KW-1185">Reference proteome</keyword>
<evidence type="ECO:0000313" key="3">
    <source>
        <dbReference type="Proteomes" id="UP000192596"/>
    </source>
</evidence>
<dbReference type="PANTHER" id="PTHR28047">
    <property type="entry name" value="PROTEIN DCG1"/>
    <property type="match status" value="1"/>
</dbReference>
<dbReference type="InterPro" id="IPR052186">
    <property type="entry name" value="Hydantoin_racemase-like"/>
</dbReference>
<dbReference type="Proteomes" id="UP000192596">
    <property type="component" value="Unassembled WGS sequence"/>
</dbReference>
<dbReference type="AlphaFoldDB" id="A0A1V8T179"/>
<dbReference type="InterPro" id="IPR053714">
    <property type="entry name" value="Iso_Racemase_Enz_sf"/>
</dbReference>
<accession>A0A1V8T179</accession>
<evidence type="ECO:0008006" key="4">
    <source>
        <dbReference type="Google" id="ProtNLM"/>
    </source>
</evidence>
<dbReference type="InterPro" id="IPR015942">
    <property type="entry name" value="Asp/Glu/hydantoin_racemase"/>
</dbReference>
<dbReference type="STRING" id="1507870.A0A1V8T179"/>
<dbReference type="Gene3D" id="3.40.50.12500">
    <property type="match status" value="1"/>
</dbReference>
<dbReference type="PANTHER" id="PTHR28047:SF5">
    <property type="entry name" value="PROTEIN DCG1"/>
    <property type="match status" value="1"/>
</dbReference>
<sequence>MSAHRILVINPNTTVAMTDALRPLINGLKYESTSFTFYTAPSGVPSINNEDDAAVSLDGALQSVGTATTGLDADQLHKAPREELETRMRDATKSLLAAGARAICLGCAGMAGMDEIVRRACVEELGEMEGTKIVIVDGVVAGAIWLEGMLRATRQ</sequence>
<dbReference type="InParanoid" id="A0A1V8T179"/>
<dbReference type="OrthoDB" id="412018at2759"/>
<dbReference type="Pfam" id="PF01177">
    <property type="entry name" value="Asp_Glu_race"/>
    <property type="match status" value="1"/>
</dbReference>
<comment type="caution">
    <text evidence="2">The sequence shown here is derived from an EMBL/GenBank/DDBJ whole genome shotgun (WGS) entry which is preliminary data.</text>
</comment>
<protein>
    <recommendedName>
        <fullName evidence="4">Asp/Glu/hydantoin racemase</fullName>
    </recommendedName>
</protein>
<evidence type="ECO:0000313" key="2">
    <source>
        <dbReference type="EMBL" id="OQO05021.1"/>
    </source>
</evidence>
<reference evidence="3" key="1">
    <citation type="submission" date="2017-03" db="EMBL/GenBank/DDBJ databases">
        <title>Genomes of endolithic fungi from Antarctica.</title>
        <authorList>
            <person name="Coleine C."/>
            <person name="Masonjones S."/>
            <person name="Stajich J.E."/>
        </authorList>
    </citation>
    <scope>NUCLEOTIDE SEQUENCE [LARGE SCALE GENOMIC DNA]</scope>
    <source>
        <strain evidence="3">CCFEE 5527</strain>
    </source>
</reference>
<proteinExistence type="inferred from homology"/>
<evidence type="ECO:0000256" key="1">
    <source>
        <dbReference type="ARBA" id="ARBA00038414"/>
    </source>
</evidence>
<comment type="similarity">
    <text evidence="1">Belongs to the HyuE racemase family.</text>
</comment>
<name>A0A1V8T179_9PEZI</name>
<dbReference type="EMBL" id="NAJO01000020">
    <property type="protein sequence ID" value="OQO05021.1"/>
    <property type="molecule type" value="Genomic_DNA"/>
</dbReference>